<reference evidence="2" key="1">
    <citation type="journal article" date="2019" name="MBio">
        <title>Virus Genomes from Deep Sea Sediments Expand the Ocean Megavirome and Support Independent Origins of Viral Gigantism.</title>
        <authorList>
            <person name="Backstrom D."/>
            <person name="Yutin N."/>
            <person name="Jorgensen S.L."/>
            <person name="Dharamshi J."/>
            <person name="Homa F."/>
            <person name="Zaremba-Niedwiedzka K."/>
            <person name="Spang A."/>
            <person name="Wolf Y.I."/>
            <person name="Koonin E.V."/>
            <person name="Ettema T.J."/>
        </authorList>
    </citation>
    <scope>NUCLEOTIDE SEQUENCE</scope>
</reference>
<organism evidence="2">
    <name type="scientific">Pithovirus LCPAC401</name>
    <dbReference type="NCBI Taxonomy" id="2506595"/>
    <lineage>
        <taxon>Viruses</taxon>
        <taxon>Pithoviruses</taxon>
    </lineage>
</organism>
<evidence type="ECO:0000313" key="2">
    <source>
        <dbReference type="EMBL" id="QBK92629.1"/>
    </source>
</evidence>
<dbReference type="EMBL" id="MK500579">
    <property type="protein sequence ID" value="QBK92629.1"/>
    <property type="molecule type" value="Genomic_DNA"/>
</dbReference>
<feature type="coiled-coil region" evidence="1">
    <location>
        <begin position="106"/>
        <end position="140"/>
    </location>
</feature>
<protein>
    <submittedName>
        <fullName evidence="2">Uncharacterized protein</fullName>
    </submittedName>
</protein>
<sequence length="166" mass="18901">MYSYQGTWTSNDGESATLEIDLPTELESKVKVHAIFDELKCTMVGTYNKKSKMLNLESENGYVASIYTTPLTIVGNVLNNTIVGTFKYNMSGSFELTYYSKEDIEKRNKNIKIKKIKDIIKAKEKEHNKIMTEISELVSQLADLENPKRKVPNKKIHSDVLIVNCV</sequence>
<accession>A0A481ZC15</accession>
<gene>
    <name evidence="2" type="ORF">LCPAC401_02670</name>
</gene>
<evidence type="ECO:0000256" key="1">
    <source>
        <dbReference type="SAM" id="Coils"/>
    </source>
</evidence>
<name>A0A481ZC15_9VIRU</name>
<proteinExistence type="predicted"/>
<keyword evidence="1" id="KW-0175">Coiled coil</keyword>